<dbReference type="STRING" id="126957.T1IGZ8"/>
<evidence type="ECO:0000313" key="1">
    <source>
        <dbReference type="EnsemblMetazoa" id="SMAR000101-PA"/>
    </source>
</evidence>
<dbReference type="EnsemblMetazoa" id="SMAR000101-RA">
    <property type="protein sequence ID" value="SMAR000101-PA"/>
    <property type="gene ID" value="SMAR000101"/>
</dbReference>
<dbReference type="PROSITE" id="PS51257">
    <property type="entry name" value="PROKAR_LIPOPROTEIN"/>
    <property type="match status" value="1"/>
</dbReference>
<evidence type="ECO:0008006" key="3">
    <source>
        <dbReference type="Google" id="ProtNLM"/>
    </source>
</evidence>
<reference evidence="1" key="2">
    <citation type="submission" date="2015-02" db="UniProtKB">
        <authorList>
            <consortium name="EnsemblMetazoa"/>
        </authorList>
    </citation>
    <scope>IDENTIFICATION</scope>
</reference>
<accession>T1IGZ8</accession>
<dbReference type="EMBL" id="AFFK01012998">
    <property type="status" value="NOT_ANNOTATED_CDS"/>
    <property type="molecule type" value="Genomic_DNA"/>
</dbReference>
<reference evidence="2" key="1">
    <citation type="submission" date="2011-05" db="EMBL/GenBank/DDBJ databases">
        <authorList>
            <person name="Richards S.R."/>
            <person name="Qu J."/>
            <person name="Jiang H."/>
            <person name="Jhangiani S.N."/>
            <person name="Agravi P."/>
            <person name="Goodspeed R."/>
            <person name="Gross S."/>
            <person name="Mandapat C."/>
            <person name="Jackson L."/>
            <person name="Mathew T."/>
            <person name="Pu L."/>
            <person name="Thornton R."/>
            <person name="Saada N."/>
            <person name="Wilczek-Boney K.B."/>
            <person name="Lee S."/>
            <person name="Kovar C."/>
            <person name="Wu Y."/>
            <person name="Scherer S.E."/>
            <person name="Worley K.C."/>
            <person name="Muzny D.M."/>
            <person name="Gibbs R."/>
        </authorList>
    </citation>
    <scope>NUCLEOTIDE SEQUENCE</scope>
    <source>
        <strain evidence="2">Brora</strain>
    </source>
</reference>
<dbReference type="Proteomes" id="UP000014500">
    <property type="component" value="Unassembled WGS sequence"/>
</dbReference>
<dbReference type="AlphaFoldDB" id="T1IGZ8"/>
<sequence>MTIRGGHYKLNYDMPGVGPIGTTSCQSPSELCLTKECFDIVDLGPLTTLLGVEFERKSEHSIIMHQRPYIKKLLKEYGLEKTVRVTVPLPVGTTIECTKDNSELIELYNAFGIKHVNFLKQVLRYLWSTIDYGIDLGACRDDAIDCYTDASWASDRDTRKSFGGYIVLVGCWNCKKQSVVALSTMEAEYMVLVNAAKEAHWLCQVFDNSIVSDQKHAAPMIFTDSMSAMYFTKNPVENVRSKHIDIKYHFLKDS</sequence>
<dbReference type="PhylomeDB" id="T1IGZ8"/>
<evidence type="ECO:0000313" key="2">
    <source>
        <dbReference type="Proteomes" id="UP000014500"/>
    </source>
</evidence>
<protein>
    <recommendedName>
        <fullName evidence="3">Reverse transcriptase Ty1/copia-type domain-containing protein</fullName>
    </recommendedName>
</protein>
<dbReference type="PANTHER" id="PTHR11439:SF483">
    <property type="entry name" value="PEPTIDE SYNTHASE GLIP-LIKE, PUTATIVE (AFU_ORTHOLOGUE AFUA_3G12920)-RELATED"/>
    <property type="match status" value="1"/>
</dbReference>
<keyword evidence="2" id="KW-1185">Reference proteome</keyword>
<proteinExistence type="predicted"/>
<dbReference type="HOGENOM" id="CLU_001650_6_0_1"/>
<name>T1IGZ8_STRMM</name>
<dbReference type="PANTHER" id="PTHR11439">
    <property type="entry name" value="GAG-POL-RELATED RETROTRANSPOSON"/>
    <property type="match status" value="1"/>
</dbReference>
<organism evidence="1 2">
    <name type="scientific">Strigamia maritima</name>
    <name type="common">European centipede</name>
    <name type="synonym">Geophilus maritimus</name>
    <dbReference type="NCBI Taxonomy" id="126957"/>
    <lineage>
        <taxon>Eukaryota</taxon>
        <taxon>Metazoa</taxon>
        <taxon>Ecdysozoa</taxon>
        <taxon>Arthropoda</taxon>
        <taxon>Myriapoda</taxon>
        <taxon>Chilopoda</taxon>
        <taxon>Pleurostigmophora</taxon>
        <taxon>Geophilomorpha</taxon>
        <taxon>Linotaeniidae</taxon>
        <taxon>Strigamia</taxon>
    </lineage>
</organism>
<dbReference type="CDD" id="cd09272">
    <property type="entry name" value="RNase_HI_RT_Ty1"/>
    <property type="match status" value="1"/>
</dbReference>
<dbReference type="eggNOG" id="KOG0017">
    <property type="taxonomic scope" value="Eukaryota"/>
</dbReference>